<dbReference type="InterPro" id="IPR017911">
    <property type="entry name" value="MacB-like_ATP-bd"/>
</dbReference>
<feature type="domain" description="ABC transporter" evidence="4">
    <location>
        <begin position="4"/>
        <end position="228"/>
    </location>
</feature>
<dbReference type="PROSITE" id="PS50893">
    <property type="entry name" value="ABC_TRANSPORTER_2"/>
    <property type="match status" value="1"/>
</dbReference>
<dbReference type="GO" id="GO:0005524">
    <property type="term" value="F:ATP binding"/>
    <property type="evidence" value="ECO:0007669"/>
    <property type="project" value="UniProtKB-KW"/>
</dbReference>
<dbReference type="PANTHER" id="PTHR24220">
    <property type="entry name" value="IMPORT ATP-BINDING PROTEIN"/>
    <property type="match status" value="1"/>
</dbReference>
<keyword evidence="6" id="KW-1185">Reference proteome</keyword>
<evidence type="ECO:0000256" key="1">
    <source>
        <dbReference type="ARBA" id="ARBA00022448"/>
    </source>
</evidence>
<reference evidence="5 6" key="1">
    <citation type="submission" date="2016-10" db="EMBL/GenBank/DDBJ databases">
        <authorList>
            <person name="de Groot N.N."/>
        </authorList>
    </citation>
    <scope>NUCLEOTIDE SEQUENCE [LARGE SCALE GENOMIC DNA]</scope>
    <source>
        <strain evidence="5 6">DSM 15283</strain>
    </source>
</reference>
<evidence type="ECO:0000313" key="6">
    <source>
        <dbReference type="Proteomes" id="UP000199144"/>
    </source>
</evidence>
<dbReference type="PANTHER" id="PTHR24220:SF611">
    <property type="entry name" value="ATP-BINDING COMPONENT OF ABC TRANSPORTER-RELATED"/>
    <property type="match status" value="1"/>
</dbReference>
<dbReference type="CDD" id="cd03255">
    <property type="entry name" value="ABC_MJ0796_LolCDE_FtsE"/>
    <property type="match status" value="1"/>
</dbReference>
<gene>
    <name evidence="5" type="ORF">SAMN04488042_11126</name>
</gene>
<protein>
    <submittedName>
        <fullName evidence="5">Putative ABC transport system ATP-binding protein</fullName>
    </submittedName>
</protein>
<dbReference type="SUPFAM" id="SSF52540">
    <property type="entry name" value="P-loop containing nucleoside triphosphate hydrolases"/>
    <property type="match status" value="1"/>
</dbReference>
<dbReference type="InterPro" id="IPR027417">
    <property type="entry name" value="P-loop_NTPase"/>
</dbReference>
<evidence type="ECO:0000313" key="5">
    <source>
        <dbReference type="EMBL" id="SFM64163.1"/>
    </source>
</evidence>
<evidence type="ECO:0000256" key="2">
    <source>
        <dbReference type="ARBA" id="ARBA00022741"/>
    </source>
</evidence>
<organism evidence="5 6">
    <name type="scientific">Shimia aestuarii</name>
    <dbReference type="NCBI Taxonomy" id="254406"/>
    <lineage>
        <taxon>Bacteria</taxon>
        <taxon>Pseudomonadati</taxon>
        <taxon>Pseudomonadota</taxon>
        <taxon>Alphaproteobacteria</taxon>
        <taxon>Rhodobacterales</taxon>
        <taxon>Roseobacteraceae</taxon>
    </lineage>
</organism>
<keyword evidence="2" id="KW-0547">Nucleotide-binding</keyword>
<dbReference type="EMBL" id="FOTQ01000011">
    <property type="protein sequence ID" value="SFM64163.1"/>
    <property type="molecule type" value="Genomic_DNA"/>
</dbReference>
<dbReference type="SMART" id="SM00382">
    <property type="entry name" value="AAA"/>
    <property type="match status" value="1"/>
</dbReference>
<sequence length="228" mass="24183">MRALHVQNLTFTWPGAENATLRIPNLSLAQGERIFLFGPSGSGKSTLLSAIAGVVDVSPGAILVADKDVGAVNGGARDRFRVDHIGMIFQVFNLIPWLSALENVLLPCTFSKRRRARAGEDPGGTARHLLDELGLSDPSLVSKPASELSVGQQQRVAAARALIGKPDLILVDEPTSALDEAAKAAFVDLLARECAEAGSALLFVSHDRSLEHHFDRSVDFLALNGGAA</sequence>
<dbReference type="Gene3D" id="3.40.50.300">
    <property type="entry name" value="P-loop containing nucleotide triphosphate hydrolases"/>
    <property type="match status" value="1"/>
</dbReference>
<accession>A0A1I4SIQ5</accession>
<dbReference type="STRING" id="254406.SAMN04488042_11126"/>
<dbReference type="InterPro" id="IPR015854">
    <property type="entry name" value="ABC_transpr_LolD-like"/>
</dbReference>
<evidence type="ECO:0000256" key="3">
    <source>
        <dbReference type="ARBA" id="ARBA00022840"/>
    </source>
</evidence>
<evidence type="ECO:0000259" key="4">
    <source>
        <dbReference type="PROSITE" id="PS50893"/>
    </source>
</evidence>
<keyword evidence="1" id="KW-0813">Transport</keyword>
<dbReference type="InterPro" id="IPR003439">
    <property type="entry name" value="ABC_transporter-like_ATP-bd"/>
</dbReference>
<dbReference type="RefSeq" id="WP_093096268.1">
    <property type="nucleotide sequence ID" value="NZ_FOTQ01000011.1"/>
</dbReference>
<dbReference type="InterPro" id="IPR003593">
    <property type="entry name" value="AAA+_ATPase"/>
</dbReference>
<dbReference type="GO" id="GO:0016887">
    <property type="term" value="F:ATP hydrolysis activity"/>
    <property type="evidence" value="ECO:0007669"/>
    <property type="project" value="InterPro"/>
</dbReference>
<dbReference type="GO" id="GO:0005886">
    <property type="term" value="C:plasma membrane"/>
    <property type="evidence" value="ECO:0007669"/>
    <property type="project" value="TreeGrafter"/>
</dbReference>
<name>A0A1I4SIQ5_9RHOB</name>
<proteinExistence type="predicted"/>
<dbReference type="AlphaFoldDB" id="A0A1I4SIQ5"/>
<dbReference type="OrthoDB" id="9786950at2"/>
<dbReference type="Proteomes" id="UP000199144">
    <property type="component" value="Unassembled WGS sequence"/>
</dbReference>
<dbReference type="GO" id="GO:0022857">
    <property type="term" value="F:transmembrane transporter activity"/>
    <property type="evidence" value="ECO:0007669"/>
    <property type="project" value="TreeGrafter"/>
</dbReference>
<dbReference type="Pfam" id="PF00005">
    <property type="entry name" value="ABC_tran"/>
    <property type="match status" value="1"/>
</dbReference>
<keyword evidence="3 5" id="KW-0067">ATP-binding</keyword>